<dbReference type="GO" id="GO:0061630">
    <property type="term" value="F:ubiquitin protein ligase activity"/>
    <property type="evidence" value="ECO:0007669"/>
    <property type="project" value="UniProtKB-EC"/>
</dbReference>
<evidence type="ECO:0000256" key="6">
    <source>
        <dbReference type="ARBA" id="ARBA00022771"/>
    </source>
</evidence>
<dbReference type="STRING" id="4577.A0A1D6KS69"/>
<name>A0A1D6KS69_MAIZE</name>
<evidence type="ECO:0000256" key="1">
    <source>
        <dbReference type="ARBA" id="ARBA00000900"/>
    </source>
</evidence>
<evidence type="ECO:0000256" key="2">
    <source>
        <dbReference type="ARBA" id="ARBA00004123"/>
    </source>
</evidence>
<gene>
    <name evidence="12" type="ORF">ZEAMMB73_Zm00001d032600</name>
</gene>
<protein>
    <recommendedName>
        <fullName evidence="3">RING-type E3 ubiquitin transferase</fullName>
        <ecNumber evidence="3">2.3.2.27</ecNumber>
    </recommendedName>
</protein>
<dbReference type="OMA" id="HLPPKQH"/>
<accession>A0A1D6KS69</accession>
<evidence type="ECO:0000256" key="4">
    <source>
        <dbReference type="ARBA" id="ARBA00022679"/>
    </source>
</evidence>
<dbReference type="GO" id="GO:0016567">
    <property type="term" value="P:protein ubiquitination"/>
    <property type="evidence" value="ECO:0007669"/>
    <property type="project" value="InterPro"/>
</dbReference>
<dbReference type="PANTHER" id="PTHR13480:SF0">
    <property type="entry name" value="E3 UBIQUITIN-PROTEIN LIGASE HAKAI"/>
    <property type="match status" value="1"/>
</dbReference>
<dbReference type="eggNOG" id="KOG2932">
    <property type="taxonomic scope" value="Eukaryota"/>
</dbReference>
<evidence type="ECO:0000256" key="8">
    <source>
        <dbReference type="ARBA" id="ARBA00022833"/>
    </source>
</evidence>
<dbReference type="PROSITE" id="PS00518">
    <property type="entry name" value="ZF_RING_1"/>
    <property type="match status" value="1"/>
</dbReference>
<dbReference type="GO" id="GO:0005634">
    <property type="term" value="C:nucleus"/>
    <property type="evidence" value="ECO:0007669"/>
    <property type="project" value="UniProtKB-SubCell"/>
</dbReference>
<feature type="compositionally biased region" description="Basic and acidic residues" evidence="11">
    <location>
        <begin position="247"/>
        <end position="259"/>
    </location>
</feature>
<dbReference type="ExpressionAtlas" id="A0A1D6KS69">
    <property type="expression patterns" value="baseline and differential"/>
</dbReference>
<comment type="catalytic activity">
    <reaction evidence="1">
        <text>S-ubiquitinyl-[E2 ubiquitin-conjugating enzyme]-L-cysteine + [acceptor protein]-L-lysine = [E2 ubiquitin-conjugating enzyme]-L-cysteine + N(6)-ubiquitinyl-[acceptor protein]-L-lysine.</text>
        <dbReference type="EC" id="2.3.2.27"/>
    </reaction>
</comment>
<dbReference type="IntAct" id="A0A1D6KS69">
    <property type="interactions" value="17"/>
</dbReference>
<dbReference type="PANTHER" id="PTHR13480">
    <property type="entry name" value="E3 UBIQUITIN-PROTEIN LIGASE HAKAI-RELATED"/>
    <property type="match status" value="1"/>
</dbReference>
<sequence length="508" mass="54685">MTRSTGRSRPKPSPRKEEEKLETLAMLQIRLSKIGSSDSGGAAASTAAGAGAPAAVGAAAALGGSILESVTVACPDHLVIADLPVAKSLGAVTTSAAAATRAIGRRSRRPLGERVHICSRCEFPIAIYGRLIPCEHAFCLSCARSDSSCYLCDERIQKIQSVKMMEGIFICAAPMCLKSFLKKADFEFHVPDVHANLLQTNLEKEEERNESDAPNIPCASAGDTQRQSQMPEMSTARAPPPRPGVSQDREERSRYHQSREQTPLRPPPLSKPPFHGRHSYPPGDTQAENNPPQGFDRPYNWASQSRQESPGAATPLRQESDHSTQDRQQLMANAPFMFPPIPSHQGNFMMPMNMNQPLISNAPFNYPLQQDGNPQYFSAPFQMPPLPDTGSDQGSMSSVQPPVGPMSFPEGLQRPWAMGMMGNPFHPMALGQGMVDGAGDPQGGGGLAFMQAGFGGMPDGSMNTGMPDRGDGRGVRAQMPTPMQMQMSLPPPPPTQPPSGSQQTFNRT</sequence>
<keyword evidence="6" id="KW-0863">Zinc-finger</keyword>
<dbReference type="InterPro" id="IPR017907">
    <property type="entry name" value="Znf_RING_CS"/>
</dbReference>
<comment type="subcellular location">
    <subcellularLocation>
        <location evidence="2">Nucleus</location>
    </subcellularLocation>
</comment>
<dbReference type="InterPro" id="IPR013083">
    <property type="entry name" value="Znf_RING/FYVE/PHD"/>
</dbReference>
<dbReference type="PROSITE" id="PS00028">
    <property type="entry name" value="ZINC_FINGER_C2H2_1"/>
    <property type="match status" value="1"/>
</dbReference>
<keyword evidence="9" id="KW-0539">Nucleus</keyword>
<evidence type="ECO:0000256" key="7">
    <source>
        <dbReference type="ARBA" id="ARBA00022786"/>
    </source>
</evidence>
<feature type="region of interest" description="Disordered" evidence="11">
    <location>
        <begin position="469"/>
        <end position="508"/>
    </location>
</feature>
<comment type="similarity">
    <text evidence="10">Belongs to the Hakai family.</text>
</comment>
<evidence type="ECO:0000256" key="10">
    <source>
        <dbReference type="ARBA" id="ARBA00038499"/>
    </source>
</evidence>
<keyword evidence="7" id="KW-0833">Ubl conjugation pathway</keyword>
<feature type="compositionally biased region" description="Low complexity" evidence="11">
    <location>
        <begin position="478"/>
        <end position="488"/>
    </location>
</feature>
<keyword evidence="4" id="KW-0808">Transferase</keyword>
<dbReference type="InterPro" id="IPR040380">
    <property type="entry name" value="HAKAI-like_RING-HC"/>
</dbReference>
<dbReference type="Gene3D" id="3.30.40.10">
    <property type="entry name" value="Zinc/RING finger domain, C3HC4 (zinc finger)"/>
    <property type="match status" value="1"/>
</dbReference>
<dbReference type="CDD" id="cd16508">
    <property type="entry name" value="RING-HC_HAKAI-like"/>
    <property type="match status" value="1"/>
</dbReference>
<dbReference type="GO" id="GO:0008270">
    <property type="term" value="F:zinc ion binding"/>
    <property type="evidence" value="ECO:0007669"/>
    <property type="project" value="UniProtKB-KW"/>
</dbReference>
<dbReference type="FunCoup" id="A0A1D6KS69">
    <property type="interactions" value="1682"/>
</dbReference>
<organism evidence="12">
    <name type="scientific">Zea mays</name>
    <name type="common">Maize</name>
    <dbReference type="NCBI Taxonomy" id="4577"/>
    <lineage>
        <taxon>Eukaryota</taxon>
        <taxon>Viridiplantae</taxon>
        <taxon>Streptophyta</taxon>
        <taxon>Embryophyta</taxon>
        <taxon>Tracheophyta</taxon>
        <taxon>Spermatophyta</taxon>
        <taxon>Magnoliopsida</taxon>
        <taxon>Liliopsida</taxon>
        <taxon>Poales</taxon>
        <taxon>Poaceae</taxon>
        <taxon>PACMAD clade</taxon>
        <taxon>Panicoideae</taxon>
        <taxon>Andropogonodae</taxon>
        <taxon>Andropogoneae</taxon>
        <taxon>Tripsacinae</taxon>
        <taxon>Zea</taxon>
    </lineage>
</organism>
<dbReference type="AlphaFoldDB" id="A0A1D6KS69"/>
<keyword evidence="8" id="KW-0862">Zinc</keyword>
<keyword evidence="5" id="KW-0479">Metal-binding</keyword>
<evidence type="ECO:0000256" key="3">
    <source>
        <dbReference type="ARBA" id="ARBA00012483"/>
    </source>
</evidence>
<proteinExistence type="inferred from homology"/>
<dbReference type="InParanoid" id="A0A1D6KS69"/>
<dbReference type="EC" id="2.3.2.27" evidence="3"/>
<reference evidence="12" key="1">
    <citation type="submission" date="2015-12" db="EMBL/GenBank/DDBJ databases">
        <title>Update maize B73 reference genome by single molecule sequencing technologies.</title>
        <authorList>
            <consortium name="Maize Genome Sequencing Project"/>
            <person name="Ware D."/>
        </authorList>
    </citation>
    <scope>NUCLEOTIDE SEQUENCE [LARGE SCALE GENOMIC DNA]</scope>
    <source>
        <tissue evidence="12">Seedling</tissue>
    </source>
</reference>
<dbReference type="PaxDb" id="4577-GRMZM5G874562_P01"/>
<dbReference type="InterPro" id="IPR040383">
    <property type="entry name" value="HAKAI/CBLL2"/>
</dbReference>
<dbReference type="InterPro" id="IPR013087">
    <property type="entry name" value="Znf_C2H2_type"/>
</dbReference>
<evidence type="ECO:0000256" key="5">
    <source>
        <dbReference type="ARBA" id="ARBA00022723"/>
    </source>
</evidence>
<dbReference type="FunFam" id="3.30.40.10:FF:000280">
    <property type="entry name" value="E3 ubiquitin-protein ligase Hakai"/>
    <property type="match status" value="1"/>
</dbReference>
<dbReference type="EMBL" id="CM007647">
    <property type="protein sequence ID" value="ONM05523.1"/>
    <property type="molecule type" value="Genomic_DNA"/>
</dbReference>
<evidence type="ECO:0000256" key="11">
    <source>
        <dbReference type="SAM" id="MobiDB-lite"/>
    </source>
</evidence>
<feature type="compositionally biased region" description="Low complexity" evidence="11">
    <location>
        <begin position="498"/>
        <end position="508"/>
    </location>
</feature>
<evidence type="ECO:0000313" key="12">
    <source>
        <dbReference type="EMBL" id="ONM05523.1"/>
    </source>
</evidence>
<feature type="region of interest" description="Disordered" evidence="11">
    <location>
        <begin position="203"/>
        <end position="326"/>
    </location>
</feature>
<evidence type="ECO:0000256" key="9">
    <source>
        <dbReference type="ARBA" id="ARBA00023242"/>
    </source>
</evidence>
<feature type="compositionally biased region" description="Polar residues" evidence="11">
    <location>
        <begin position="222"/>
        <end position="232"/>
    </location>
</feature>